<dbReference type="EMBL" id="BT065923">
    <property type="protein sequence ID" value="ACN31799.1"/>
    <property type="molecule type" value="mRNA"/>
</dbReference>
<organism evidence="3">
    <name type="scientific">Zea mays</name>
    <name type="common">Maize</name>
    <dbReference type="NCBI Taxonomy" id="4577"/>
    <lineage>
        <taxon>Eukaryota</taxon>
        <taxon>Viridiplantae</taxon>
        <taxon>Streptophyta</taxon>
        <taxon>Embryophyta</taxon>
        <taxon>Tracheophyta</taxon>
        <taxon>Spermatophyta</taxon>
        <taxon>Magnoliopsida</taxon>
        <taxon>Liliopsida</taxon>
        <taxon>Poales</taxon>
        <taxon>Poaceae</taxon>
        <taxon>PACMAD clade</taxon>
        <taxon>Panicoideae</taxon>
        <taxon>Andropogonodae</taxon>
        <taxon>Andropogoneae</taxon>
        <taxon>Tripsacinae</taxon>
        <taxon>Zea</taxon>
    </lineage>
</organism>
<reference evidence="3" key="1">
    <citation type="journal article" date="2009" name="PLoS Genet.">
        <title>Sequencing, mapping, and analysis of 27,455 maize full-length cDNAs.</title>
        <authorList>
            <person name="Soderlund C."/>
            <person name="Descour A."/>
            <person name="Kudrna D."/>
            <person name="Bomhoff M."/>
            <person name="Boyd L."/>
            <person name="Currie J."/>
            <person name="Angelova A."/>
            <person name="Collura K."/>
            <person name="Wissotski M."/>
            <person name="Ashley E."/>
            <person name="Morrow D."/>
            <person name="Fernandes J."/>
            <person name="Walbot V."/>
            <person name="Yu Y."/>
        </authorList>
    </citation>
    <scope>NUCLEOTIDE SEQUENCE</scope>
    <source>
        <strain evidence="3">B73</strain>
    </source>
</reference>
<feature type="compositionally biased region" description="Basic residues" evidence="1">
    <location>
        <begin position="21"/>
        <end position="33"/>
    </location>
</feature>
<dbReference type="AlphaFoldDB" id="C0PCA4"/>
<evidence type="ECO:0000256" key="1">
    <source>
        <dbReference type="SAM" id="MobiDB-lite"/>
    </source>
</evidence>
<evidence type="ECO:0000313" key="3">
    <source>
        <dbReference type="EMBL" id="ACN31799.1"/>
    </source>
</evidence>
<sequence>MSRRGRGERMSPRGLGESISRRGRGHRMSRRGRSATTTYLPPTSRSVRSAASDPHRSRLDITTIWTSAPGATPKSSSARYVAMIWECRLRPAHIEARPYSRLVRLPAAYYLATVAFRYASILAGSIFANCKRCSVL</sequence>
<feature type="compositionally biased region" description="Basic and acidic residues" evidence="1">
    <location>
        <begin position="1"/>
        <end position="11"/>
    </location>
</feature>
<proteinExistence type="evidence at transcript level"/>
<accession>C0PCA4</accession>
<protein>
    <submittedName>
        <fullName evidence="3">Uncharacterized protein</fullName>
    </submittedName>
</protein>
<keyword evidence="2" id="KW-0812">Transmembrane</keyword>
<feature type="transmembrane region" description="Helical" evidence="2">
    <location>
        <begin position="107"/>
        <end position="128"/>
    </location>
</feature>
<feature type="region of interest" description="Disordered" evidence="1">
    <location>
        <begin position="1"/>
        <end position="56"/>
    </location>
</feature>
<keyword evidence="2" id="KW-1133">Transmembrane helix</keyword>
<keyword evidence="2" id="KW-0472">Membrane</keyword>
<name>C0PCA4_MAIZE</name>
<feature type="compositionally biased region" description="Polar residues" evidence="1">
    <location>
        <begin position="35"/>
        <end position="49"/>
    </location>
</feature>
<evidence type="ECO:0000256" key="2">
    <source>
        <dbReference type="SAM" id="Phobius"/>
    </source>
</evidence>